<dbReference type="EMBL" id="LSRE01000010">
    <property type="protein sequence ID" value="KXO99259.1"/>
    <property type="molecule type" value="Genomic_DNA"/>
</dbReference>
<gene>
    <name evidence="1" type="ORF">AXK61_18550</name>
</gene>
<evidence type="ECO:0000313" key="2">
    <source>
        <dbReference type="Proteomes" id="UP000070409"/>
    </source>
</evidence>
<dbReference type="Proteomes" id="UP000070409">
    <property type="component" value="Unassembled WGS sequence"/>
</dbReference>
<accession>A0A137ZM55</accession>
<organism evidence="1 2">
    <name type="scientific">Tsukamurella pseudospumae</name>
    <dbReference type="NCBI Taxonomy" id="239498"/>
    <lineage>
        <taxon>Bacteria</taxon>
        <taxon>Bacillati</taxon>
        <taxon>Actinomycetota</taxon>
        <taxon>Actinomycetes</taxon>
        <taxon>Mycobacteriales</taxon>
        <taxon>Tsukamurellaceae</taxon>
        <taxon>Tsukamurella</taxon>
    </lineage>
</organism>
<proteinExistence type="predicted"/>
<protein>
    <submittedName>
        <fullName evidence="1">Uncharacterized protein</fullName>
    </submittedName>
</protein>
<reference evidence="1 2" key="1">
    <citation type="submission" date="2016-02" db="EMBL/GenBank/DDBJ databases">
        <authorList>
            <person name="Teng J.L."/>
            <person name="Tang Y."/>
            <person name="Huang Y."/>
            <person name="Guo F."/>
            <person name="Wei W."/>
            <person name="Chen J.H."/>
            <person name="Wong S.Y."/>
            <person name="Lau S.K."/>
            <person name="Woo P.C."/>
        </authorList>
    </citation>
    <scope>NUCLEOTIDE SEQUENCE [LARGE SCALE GENOMIC DNA]</scope>
    <source>
        <strain evidence="1 2">JCM 13375</strain>
    </source>
</reference>
<sequence length="109" mass="11980">MMGATAILRKMSETTVRWVCDSCNEWIEDAGAAEVIFTYDSSRAKGHRIVHKSMGERNCSDVSALSYGLESVLGEDGLARLLSDAERSDIASLTGVTHRVHVPYYEAAR</sequence>
<keyword evidence="2" id="KW-1185">Reference proteome</keyword>
<name>A0A137ZM55_9ACTN</name>
<comment type="caution">
    <text evidence="1">The sequence shown here is derived from an EMBL/GenBank/DDBJ whole genome shotgun (WGS) entry which is preliminary data.</text>
</comment>
<evidence type="ECO:0000313" key="1">
    <source>
        <dbReference type="EMBL" id="KXO99259.1"/>
    </source>
</evidence>